<dbReference type="OrthoDB" id="982527at2"/>
<dbReference type="PANTHER" id="PTHR31157">
    <property type="entry name" value="SCP DOMAIN-CONTAINING PROTEIN"/>
    <property type="match status" value="1"/>
</dbReference>
<reference evidence="2 3" key="1">
    <citation type="submission" date="2018-05" db="EMBL/GenBank/DDBJ databases">
        <title>Flavobacterium sp. strain IMCC34758, incomplete genome.</title>
        <authorList>
            <person name="Joung Y."/>
        </authorList>
    </citation>
    <scope>NUCLEOTIDE SEQUENCE [LARGE SCALE GENOMIC DNA]</scope>
    <source>
        <strain evidence="2 3">IMCC34758</strain>
    </source>
</reference>
<evidence type="ECO:0000313" key="2">
    <source>
        <dbReference type="EMBL" id="PXY44435.1"/>
    </source>
</evidence>
<dbReference type="InterPro" id="IPR014044">
    <property type="entry name" value="CAP_dom"/>
</dbReference>
<dbReference type="Pfam" id="PF00188">
    <property type="entry name" value="CAP"/>
    <property type="match status" value="1"/>
</dbReference>
<dbReference type="Proteomes" id="UP000247681">
    <property type="component" value="Unassembled WGS sequence"/>
</dbReference>
<evidence type="ECO:0000259" key="1">
    <source>
        <dbReference type="Pfam" id="PF00188"/>
    </source>
</evidence>
<dbReference type="SUPFAM" id="SSF55797">
    <property type="entry name" value="PR-1-like"/>
    <property type="match status" value="1"/>
</dbReference>
<feature type="domain" description="SCP" evidence="1">
    <location>
        <begin position="39"/>
        <end position="147"/>
    </location>
</feature>
<protein>
    <submittedName>
        <fullName evidence="2">CAP domain-containing protein</fullName>
    </submittedName>
</protein>
<keyword evidence="3" id="KW-1185">Reference proteome</keyword>
<comment type="caution">
    <text evidence="2">The sequence shown here is derived from an EMBL/GenBank/DDBJ whole genome shotgun (WGS) entry which is preliminary data.</text>
</comment>
<dbReference type="CDD" id="cd05379">
    <property type="entry name" value="CAP_bacterial"/>
    <property type="match status" value="1"/>
</dbReference>
<accession>A0A2V4BZV2</accession>
<dbReference type="RefSeq" id="WP_110347165.1">
    <property type="nucleotide sequence ID" value="NZ_QJHL01000003.1"/>
</dbReference>
<dbReference type="AlphaFoldDB" id="A0A2V4BZV2"/>
<dbReference type="PROSITE" id="PS51257">
    <property type="entry name" value="PROKAR_LIPOPROTEIN"/>
    <property type="match status" value="1"/>
</dbReference>
<organism evidence="2 3">
    <name type="scientific">Flavobacterium hydrophilum</name>
    <dbReference type="NCBI Taxonomy" id="2211445"/>
    <lineage>
        <taxon>Bacteria</taxon>
        <taxon>Pseudomonadati</taxon>
        <taxon>Bacteroidota</taxon>
        <taxon>Flavobacteriia</taxon>
        <taxon>Flavobacteriales</taxon>
        <taxon>Flavobacteriaceae</taxon>
        <taxon>Flavobacterium</taxon>
    </lineage>
</organism>
<gene>
    <name evidence="2" type="ORF">DMB68_13280</name>
</gene>
<sequence>MFKKYPLCIILAVLFLSCEKEDSVPVEDTDMTSLILIEINKLRVTGCTCGDENLPSVPPLVSNSILTQTAINYAHDMYDRNYFSHISPEGTSPIQRASILGYPGTYVGEVIARNYKTPEEVVTGWKKSTEHCKAIMSSTYTEMGAGKSGTIWVTNLGK</sequence>
<evidence type="ECO:0000313" key="3">
    <source>
        <dbReference type="Proteomes" id="UP000247681"/>
    </source>
</evidence>
<proteinExistence type="predicted"/>
<dbReference type="Gene3D" id="3.40.33.10">
    <property type="entry name" value="CAP"/>
    <property type="match status" value="1"/>
</dbReference>
<name>A0A2V4BZV2_9FLAO</name>
<dbReference type="InterPro" id="IPR035940">
    <property type="entry name" value="CAP_sf"/>
</dbReference>
<dbReference type="EMBL" id="QJHL01000003">
    <property type="protein sequence ID" value="PXY44435.1"/>
    <property type="molecule type" value="Genomic_DNA"/>
</dbReference>
<dbReference type="PANTHER" id="PTHR31157:SF1">
    <property type="entry name" value="SCP DOMAIN-CONTAINING PROTEIN"/>
    <property type="match status" value="1"/>
</dbReference>